<dbReference type="RefSeq" id="WP_009697843.1">
    <property type="nucleotide sequence ID" value="NZ_BJKR01000031.1"/>
</dbReference>
<dbReference type="EMBL" id="QOUW02000052">
    <property type="protein sequence ID" value="RIW11726.1"/>
    <property type="molecule type" value="Genomic_DNA"/>
</dbReference>
<feature type="domain" description="HDOD" evidence="1">
    <location>
        <begin position="137"/>
        <end position="272"/>
    </location>
</feature>
<dbReference type="AlphaFoldDB" id="A0A8B3DML6"/>
<evidence type="ECO:0000313" key="2">
    <source>
        <dbReference type="EMBL" id="RIW11726.1"/>
    </source>
</evidence>
<accession>A0A8B3DML6</accession>
<protein>
    <submittedName>
        <fullName evidence="2">HDOD domain-containing protein</fullName>
    </submittedName>
</protein>
<dbReference type="Gene3D" id="1.10.3210.10">
    <property type="entry name" value="Hypothetical protein af1432"/>
    <property type="match status" value="1"/>
</dbReference>
<dbReference type="InterPro" id="IPR013976">
    <property type="entry name" value="HDOD"/>
</dbReference>
<proteinExistence type="predicted"/>
<evidence type="ECO:0000259" key="1">
    <source>
        <dbReference type="Pfam" id="PF08668"/>
    </source>
</evidence>
<comment type="caution">
    <text evidence="2">The sequence shown here is derived from an EMBL/GenBank/DDBJ whole genome shotgun (WGS) entry which is preliminary data.</text>
</comment>
<reference evidence="2 3" key="1">
    <citation type="submission" date="2018-08" db="EMBL/GenBank/DDBJ databases">
        <title>Vibrio harveyi strains pathogenic to white snook Centropomus viridis Lockington (1877) and potential probiotic bacteria.</title>
        <authorList>
            <person name="Soto-Rodriguez S."/>
            <person name="Gomez-Gil B."/>
            <person name="Lozano-Olvera R."/>
        </authorList>
    </citation>
    <scope>NUCLEOTIDE SEQUENCE [LARGE SCALE GENOMIC DNA]</scope>
    <source>
        <strain evidence="2 3">CAIM 1508</strain>
    </source>
</reference>
<sequence length="404" mass="46073">MLLTQKNYTPEAMDIAVKVSKEVELRHAKWLASMNHQVDQSQVDKLLSLQGRYCDDVIFSEEDRITRNQRILLMCEQERVKEKRQIVEDKQKTLQKVISDVSKVADRMLMKKLETLPIDKLSSNIPAFELFASFAYSPSLSFSKLTDLANNSHQLSSTIIDLIENSRLRERGSAAKTSSDARVAIGRLGIENCRKLFPVLMARPMMRWSDNNTKILTPKFWQQLVLTANVTKMRLESADVQDSDCGVLIGTLRSLGSIVLINHFTDTFEDALIEVMLNYRKTNRKDEYYACADVRPNSAFLPKVIVDMEALVTKRLLENFHWSKNVEHIKVAVLEDIESKPILERSVYGAALAQARAYAIYDNLSRSEVFAEKHKPFWFANVQISGEALSSIRMSAPGKMTLMM</sequence>
<dbReference type="Proteomes" id="UP000253437">
    <property type="component" value="Unassembled WGS sequence"/>
</dbReference>
<evidence type="ECO:0000313" key="3">
    <source>
        <dbReference type="Proteomes" id="UP000253437"/>
    </source>
</evidence>
<organism evidence="2 3">
    <name type="scientific">Vibrio harveyi</name>
    <name type="common">Beneckea harveyi</name>
    <dbReference type="NCBI Taxonomy" id="669"/>
    <lineage>
        <taxon>Bacteria</taxon>
        <taxon>Pseudomonadati</taxon>
        <taxon>Pseudomonadota</taxon>
        <taxon>Gammaproteobacteria</taxon>
        <taxon>Vibrionales</taxon>
        <taxon>Vibrionaceae</taxon>
        <taxon>Vibrio</taxon>
    </lineage>
</organism>
<gene>
    <name evidence="2" type="ORF">DS957_014535</name>
</gene>
<name>A0A8B3DML6_VIBHA</name>
<dbReference type="SUPFAM" id="SSF109604">
    <property type="entry name" value="HD-domain/PDEase-like"/>
    <property type="match status" value="1"/>
</dbReference>
<dbReference type="Pfam" id="PF08668">
    <property type="entry name" value="HDOD"/>
    <property type="match status" value="1"/>
</dbReference>